<feature type="domain" description="Polymerase/histidinol phosphatase N-terminal" evidence="2">
    <location>
        <begin position="3"/>
        <end position="68"/>
    </location>
</feature>
<dbReference type="OrthoDB" id="9804333at2"/>
<feature type="region of interest" description="Disordered" evidence="1">
    <location>
        <begin position="241"/>
        <end position="260"/>
    </location>
</feature>
<dbReference type="InterPro" id="IPR003141">
    <property type="entry name" value="Pol/His_phosphatase_N"/>
</dbReference>
<dbReference type="SUPFAM" id="SSF89550">
    <property type="entry name" value="PHP domain-like"/>
    <property type="match status" value="1"/>
</dbReference>
<organism evidence="3 4">
    <name type="scientific">Propioniciclava flava</name>
    <dbReference type="NCBI Taxonomy" id="2072026"/>
    <lineage>
        <taxon>Bacteria</taxon>
        <taxon>Bacillati</taxon>
        <taxon>Actinomycetota</taxon>
        <taxon>Actinomycetes</taxon>
        <taxon>Propionibacteriales</taxon>
        <taxon>Propionibacteriaceae</taxon>
        <taxon>Propioniciclava</taxon>
    </lineage>
</organism>
<dbReference type="SMART" id="SM00481">
    <property type="entry name" value="POLIIIAc"/>
    <property type="match status" value="1"/>
</dbReference>
<reference evidence="3 4" key="1">
    <citation type="submission" date="2018-01" db="EMBL/GenBank/DDBJ databases">
        <title>Lactibacter flavus gen. nov., sp. nov., a novel bacterium of the family Propionibacteriaceae isolated from raw milk and dairy products.</title>
        <authorList>
            <person name="Wenning M."/>
            <person name="Breitenwieser F."/>
            <person name="Huptas C."/>
            <person name="von Neubeck M."/>
            <person name="Busse H.-J."/>
            <person name="Scherer S."/>
        </authorList>
    </citation>
    <scope>NUCLEOTIDE SEQUENCE [LARGE SCALE GENOMIC DNA]</scope>
    <source>
        <strain evidence="3 4">VG341</strain>
    </source>
</reference>
<evidence type="ECO:0000256" key="1">
    <source>
        <dbReference type="SAM" id="MobiDB-lite"/>
    </source>
</evidence>
<dbReference type="InterPro" id="IPR016195">
    <property type="entry name" value="Pol/histidinol_Pase-like"/>
</dbReference>
<evidence type="ECO:0000313" key="4">
    <source>
        <dbReference type="Proteomes" id="UP000290624"/>
    </source>
</evidence>
<protein>
    <submittedName>
        <fullName evidence="3">Phosphatase</fullName>
    </submittedName>
</protein>
<gene>
    <name evidence="3" type="ORF">C1706_00320</name>
</gene>
<dbReference type="EMBL" id="PPCV01000001">
    <property type="protein sequence ID" value="RXW33252.1"/>
    <property type="molecule type" value="Genomic_DNA"/>
</dbReference>
<accession>A0A4Q2EKH3</accession>
<proteinExistence type="predicted"/>
<dbReference type="CDD" id="cd07438">
    <property type="entry name" value="PHP_HisPPase_AMP"/>
    <property type="match status" value="1"/>
</dbReference>
<keyword evidence="4" id="KW-1185">Reference proteome</keyword>
<dbReference type="RefSeq" id="WP_129457219.1">
    <property type="nucleotide sequence ID" value="NZ_PPCV01000001.1"/>
</dbReference>
<dbReference type="Pfam" id="PF02811">
    <property type="entry name" value="PHP"/>
    <property type="match status" value="1"/>
</dbReference>
<comment type="caution">
    <text evidence="3">The sequence shown here is derived from an EMBL/GenBank/DDBJ whole genome shotgun (WGS) entry which is preliminary data.</text>
</comment>
<dbReference type="PANTHER" id="PTHR42924">
    <property type="entry name" value="EXONUCLEASE"/>
    <property type="match status" value="1"/>
</dbReference>
<dbReference type="Gene3D" id="3.20.20.140">
    <property type="entry name" value="Metal-dependent hydrolases"/>
    <property type="match status" value="1"/>
</dbReference>
<dbReference type="InterPro" id="IPR004013">
    <property type="entry name" value="PHP_dom"/>
</dbReference>
<evidence type="ECO:0000313" key="3">
    <source>
        <dbReference type="EMBL" id="RXW33252.1"/>
    </source>
</evidence>
<evidence type="ECO:0000259" key="2">
    <source>
        <dbReference type="SMART" id="SM00481"/>
    </source>
</evidence>
<dbReference type="AlphaFoldDB" id="A0A4Q2EKH3"/>
<dbReference type="PANTHER" id="PTHR42924:SF3">
    <property type="entry name" value="POLYMERASE_HISTIDINOL PHOSPHATASE N-TERMINAL DOMAIN-CONTAINING PROTEIN"/>
    <property type="match status" value="1"/>
</dbReference>
<dbReference type="GO" id="GO:0035312">
    <property type="term" value="F:5'-3' DNA exonuclease activity"/>
    <property type="evidence" value="ECO:0007669"/>
    <property type="project" value="TreeGrafter"/>
</dbReference>
<dbReference type="Proteomes" id="UP000290624">
    <property type="component" value="Unassembled WGS sequence"/>
</dbReference>
<dbReference type="GO" id="GO:0004534">
    <property type="term" value="F:5'-3' RNA exonuclease activity"/>
    <property type="evidence" value="ECO:0007669"/>
    <property type="project" value="TreeGrafter"/>
</dbReference>
<dbReference type="InterPro" id="IPR052018">
    <property type="entry name" value="PHP_domain"/>
</dbReference>
<sequence length="278" mass="29175">MRIDLHTHSCVSDGTDTPAVLVAHAAAAGLDAMALTDHDTFDGLPDAFAAAATEGIEVLGGLEFSTQWEGHSVHLLGYGPRVEDTALTAELARVREGRDARVPAMVAKLTALGYPLTLADIAAQAHGSSIGRPHIADAMVAHGYVQHRDEAFERFLFDGGPGFVDRYATPLLEALALVKGAGGVSVIAHPWSRGSRAVLPEGVIADLAAAGLDGLEVNHPDHDEATRAQLRDLAHRHDLLVTGGSDHHGTGKTRNPLGAGLTEPSVYAELKRRIASLA</sequence>
<dbReference type="Gene3D" id="1.10.150.650">
    <property type="match status" value="1"/>
</dbReference>
<name>A0A4Q2EKH3_9ACTN</name>